<dbReference type="GO" id="GO:0034628">
    <property type="term" value="P:'de novo' NAD+ biosynthetic process from L-aspartate"/>
    <property type="evidence" value="ECO:0007669"/>
    <property type="project" value="TreeGrafter"/>
</dbReference>
<feature type="compositionally biased region" description="Gly residues" evidence="14">
    <location>
        <begin position="522"/>
        <end position="541"/>
    </location>
</feature>
<feature type="region of interest" description="Disordered" evidence="14">
    <location>
        <begin position="473"/>
        <end position="543"/>
    </location>
</feature>
<comment type="subcellular location">
    <subcellularLocation>
        <location evidence="13">Cytoplasm</location>
    </subcellularLocation>
</comment>
<evidence type="ECO:0000259" key="15">
    <source>
        <dbReference type="Pfam" id="PF00890"/>
    </source>
</evidence>
<dbReference type="SUPFAM" id="SSF51905">
    <property type="entry name" value="FAD/NAD(P)-binding domain"/>
    <property type="match status" value="1"/>
</dbReference>
<feature type="compositionally biased region" description="Polar residues" evidence="14">
    <location>
        <begin position="665"/>
        <end position="677"/>
    </location>
</feature>
<keyword evidence="8 13" id="KW-0274">FAD</keyword>
<feature type="domain" description="Fumarate reductase/succinate dehydrogenase flavoprotein-like C-terminal" evidence="16">
    <location>
        <begin position="606"/>
        <end position="638"/>
    </location>
</feature>
<keyword evidence="7 13" id="KW-0662">Pyridine nucleotide biosynthesis</keyword>
<evidence type="ECO:0000256" key="5">
    <source>
        <dbReference type="ARBA" id="ARBA00021901"/>
    </source>
</evidence>
<dbReference type="GO" id="GO:0033765">
    <property type="term" value="F:steroid dehydrogenase activity, acting on the CH-CH group of donors"/>
    <property type="evidence" value="ECO:0007669"/>
    <property type="project" value="UniProtKB-ARBA"/>
</dbReference>
<dbReference type="PRINTS" id="PR00411">
    <property type="entry name" value="PNDRDTASEI"/>
</dbReference>
<dbReference type="PANTHER" id="PTHR42716">
    <property type="entry name" value="L-ASPARTATE OXIDASE"/>
    <property type="match status" value="1"/>
</dbReference>
<dbReference type="Gene3D" id="3.90.700.10">
    <property type="entry name" value="Succinate dehydrogenase/fumarate reductase flavoprotein, catalytic domain"/>
    <property type="match status" value="1"/>
</dbReference>
<dbReference type="Gene3D" id="3.50.50.60">
    <property type="entry name" value="FAD/NAD(P)-binding domain"/>
    <property type="match status" value="1"/>
</dbReference>
<dbReference type="EMBL" id="UGRY01000004">
    <property type="protein sequence ID" value="SUD48182.1"/>
    <property type="molecule type" value="Genomic_DNA"/>
</dbReference>
<dbReference type="GO" id="GO:0005737">
    <property type="term" value="C:cytoplasm"/>
    <property type="evidence" value="ECO:0007669"/>
    <property type="project" value="UniProtKB-SubCell"/>
</dbReference>
<reference evidence="17 18" key="1">
    <citation type="submission" date="2018-06" db="EMBL/GenBank/DDBJ databases">
        <authorList>
            <consortium name="Pathogen Informatics"/>
            <person name="Doyle S."/>
        </authorList>
    </citation>
    <scope>NUCLEOTIDE SEQUENCE [LARGE SCALE GENOMIC DNA]</scope>
    <source>
        <strain evidence="17 18">NCTC1934</strain>
    </source>
</reference>
<keyword evidence="18" id="KW-1185">Reference proteome</keyword>
<evidence type="ECO:0000259" key="16">
    <source>
        <dbReference type="Pfam" id="PF02910"/>
    </source>
</evidence>
<evidence type="ECO:0000256" key="2">
    <source>
        <dbReference type="ARBA" id="ARBA00004950"/>
    </source>
</evidence>
<feature type="domain" description="FAD-dependent oxidoreductase 2 FAD-binding" evidence="15">
    <location>
        <begin position="12"/>
        <end position="378"/>
    </location>
</feature>
<comment type="similarity">
    <text evidence="3 13">Belongs to the FAD-dependent oxidoreductase 2 family. NadB subfamily.</text>
</comment>
<dbReference type="InterPro" id="IPR003953">
    <property type="entry name" value="FAD-dep_OxRdtase_2_FAD-bd"/>
</dbReference>
<gene>
    <name evidence="17" type="primary">nadB_1</name>
    <name evidence="17" type="ORF">NCTC1934_05510</name>
</gene>
<evidence type="ECO:0000256" key="6">
    <source>
        <dbReference type="ARBA" id="ARBA00022630"/>
    </source>
</evidence>
<dbReference type="InterPro" id="IPR027477">
    <property type="entry name" value="Succ_DH/fumarate_Rdtase_cat_sf"/>
</dbReference>
<dbReference type="SUPFAM" id="SSF56425">
    <property type="entry name" value="Succinate dehydrogenase/fumarate reductase flavoprotein, catalytic domain"/>
    <property type="match status" value="1"/>
</dbReference>
<keyword evidence="9 13" id="KW-0560">Oxidoreductase</keyword>
<evidence type="ECO:0000256" key="8">
    <source>
        <dbReference type="ARBA" id="ARBA00022827"/>
    </source>
</evidence>
<evidence type="ECO:0000313" key="17">
    <source>
        <dbReference type="EMBL" id="SUD48182.1"/>
    </source>
</evidence>
<comment type="cofactor">
    <cofactor evidence="1 13">
        <name>FAD</name>
        <dbReference type="ChEBI" id="CHEBI:57692"/>
    </cofactor>
</comment>
<dbReference type="FunFam" id="3.90.700.10:FF:000002">
    <property type="entry name" value="L-aspartate oxidase"/>
    <property type="match status" value="1"/>
</dbReference>
<dbReference type="Pfam" id="PF02910">
    <property type="entry name" value="Succ_DH_flav_C"/>
    <property type="match status" value="1"/>
</dbReference>
<comment type="function">
    <text evidence="10">Catalyzes the oxidation of L-aspartate to iminoaspartate, the first step in the de novo biosynthesis of NAD(+).</text>
</comment>
<dbReference type="NCBIfam" id="NF005867">
    <property type="entry name" value="PRK07804.1"/>
    <property type="match status" value="1"/>
</dbReference>
<dbReference type="InterPro" id="IPR036188">
    <property type="entry name" value="FAD/NAD-bd_sf"/>
</dbReference>
<organism evidence="17 18">
    <name type="scientific">Nocardia otitidiscaviarum</name>
    <dbReference type="NCBI Taxonomy" id="1823"/>
    <lineage>
        <taxon>Bacteria</taxon>
        <taxon>Bacillati</taxon>
        <taxon>Actinomycetota</taxon>
        <taxon>Actinomycetes</taxon>
        <taxon>Mycobacteriales</taxon>
        <taxon>Nocardiaceae</taxon>
        <taxon>Nocardia</taxon>
    </lineage>
</organism>
<evidence type="ECO:0000256" key="13">
    <source>
        <dbReference type="RuleBase" id="RU362049"/>
    </source>
</evidence>
<protein>
    <recommendedName>
        <fullName evidence="5 12">L-aspartate oxidase</fullName>
        <ecNumber evidence="4 12">1.4.3.16</ecNumber>
    </recommendedName>
</protein>
<dbReference type="AlphaFoldDB" id="A0A379JI00"/>
<evidence type="ECO:0000256" key="14">
    <source>
        <dbReference type="SAM" id="MobiDB-lite"/>
    </source>
</evidence>
<dbReference type="EC" id="1.4.3.16" evidence="4 12"/>
<proteinExistence type="inferred from homology"/>
<feature type="compositionally biased region" description="Basic and acidic residues" evidence="14">
    <location>
        <begin position="623"/>
        <end position="654"/>
    </location>
</feature>
<evidence type="ECO:0000256" key="3">
    <source>
        <dbReference type="ARBA" id="ARBA00008562"/>
    </source>
</evidence>
<evidence type="ECO:0000256" key="9">
    <source>
        <dbReference type="ARBA" id="ARBA00023002"/>
    </source>
</evidence>
<dbReference type="Proteomes" id="UP000255467">
    <property type="component" value="Unassembled WGS sequence"/>
</dbReference>
<dbReference type="SUPFAM" id="SSF46977">
    <property type="entry name" value="Succinate dehydrogenase/fumarate reductase flavoprotein C-terminal domain"/>
    <property type="match status" value="2"/>
</dbReference>
<accession>A0A379JI00</accession>
<dbReference type="Pfam" id="PF00890">
    <property type="entry name" value="FAD_binding_2"/>
    <property type="match status" value="1"/>
</dbReference>
<dbReference type="PANTHER" id="PTHR42716:SF2">
    <property type="entry name" value="L-ASPARTATE OXIDASE, CHLOROPLASTIC"/>
    <property type="match status" value="1"/>
</dbReference>
<comment type="pathway">
    <text evidence="2 13">Cofactor biosynthesis; NAD(+) biosynthesis; iminoaspartate from L-aspartate (oxidase route): step 1/1.</text>
</comment>
<feature type="region of interest" description="Disordered" evidence="14">
    <location>
        <begin position="557"/>
        <end position="595"/>
    </location>
</feature>
<name>A0A379JI00_9NOCA</name>
<evidence type="ECO:0000256" key="4">
    <source>
        <dbReference type="ARBA" id="ARBA00012173"/>
    </source>
</evidence>
<feature type="region of interest" description="Disordered" evidence="14">
    <location>
        <begin position="623"/>
        <end position="677"/>
    </location>
</feature>
<dbReference type="Gene3D" id="1.20.58.100">
    <property type="entry name" value="Fumarate reductase/succinate dehydrogenase flavoprotein-like, C-terminal domain"/>
    <property type="match status" value="1"/>
</dbReference>
<sequence length="677" mass="68009">MSITINWEAEADLVVVGGGVAGLTAARTASLRGLRVLTLSKGGPTDTATQYAQGGIAVVAPHGDSVESHVEDTVVAGAGLCDEAAVRSIVEGGRDAVAALTDLGAVFDLGRDGQVSRTREGGHSTRRIIHAGGDATGAEVQRALNAAGLPVIFGAAAVEILTGPSGVRGVLARSDRGFGVVHAPAVLLATGGLGQLYACSTNPAGATADGVALALRAGAVVADLEFVQFHPTVLYARGGLGRRPLISEAVRGEGAILVDTEGNSVTAGVHPRGDLAPRDVVSRAIAARMRELGTEHVYLDARAIDGFAQRFPTITASCLAAAIDPRTGLIPVAPAAHYQCGGVVTDTHGRTTVPGLYAAGEVARTGLHGANRLASNSLLEGLVVGERAGAAATERLGAADPVTEIGPLHLPRVDRTALQRLMTDRASVVRDGDGLREGVLRLLELLAASGTGTDSGAIDIAAPGPDGGIGVPLASPLGPGYEAHAGPRDDVGGITSRGPSDHGSGTASRGPGGAAGGLASRGPGGDKGGSAPGGLLGGGRGSAARGYRVDAEAAHHRPYGGAADEHPAGAHPLTRGYHGGPDATVGESRSGTDTSATVTAADIEDAALTLTARVLLVAAAARTESRGCHTRSDHPEPRAEQRRSLGVRLGEDGRPQLLTDGWEQPTWSRTAVPTAAS</sequence>
<dbReference type="STRING" id="1406858.GCA_000710895_03670"/>
<evidence type="ECO:0000256" key="7">
    <source>
        <dbReference type="ARBA" id="ARBA00022642"/>
    </source>
</evidence>
<evidence type="ECO:0000256" key="10">
    <source>
        <dbReference type="ARBA" id="ARBA00029426"/>
    </source>
</evidence>
<evidence type="ECO:0000256" key="11">
    <source>
        <dbReference type="ARBA" id="ARBA00048305"/>
    </source>
</evidence>
<dbReference type="GO" id="GO:0008734">
    <property type="term" value="F:L-aspartate oxidase activity"/>
    <property type="evidence" value="ECO:0007669"/>
    <property type="project" value="UniProtKB-UniRule"/>
</dbReference>
<comment type="catalytic activity">
    <reaction evidence="11">
        <text>L-aspartate + O2 = iminosuccinate + H2O2</text>
        <dbReference type="Rhea" id="RHEA:25876"/>
        <dbReference type="ChEBI" id="CHEBI:15379"/>
        <dbReference type="ChEBI" id="CHEBI:16240"/>
        <dbReference type="ChEBI" id="CHEBI:29991"/>
        <dbReference type="ChEBI" id="CHEBI:77875"/>
        <dbReference type="EC" id="1.4.3.16"/>
    </reaction>
    <physiologicalReaction direction="left-to-right" evidence="11">
        <dbReference type="Rhea" id="RHEA:25877"/>
    </physiologicalReaction>
</comment>
<dbReference type="UniPathway" id="UPA00253">
    <property type="reaction ID" value="UER00326"/>
</dbReference>
<dbReference type="InterPro" id="IPR005288">
    <property type="entry name" value="NadB"/>
</dbReference>
<keyword evidence="6 13" id="KW-0285">Flavoprotein</keyword>
<dbReference type="InterPro" id="IPR037099">
    <property type="entry name" value="Fum_R/Succ_DH_flav-like_C_sf"/>
</dbReference>
<evidence type="ECO:0000313" key="18">
    <source>
        <dbReference type="Proteomes" id="UP000255467"/>
    </source>
</evidence>
<evidence type="ECO:0000256" key="12">
    <source>
        <dbReference type="NCBIfam" id="TIGR00551"/>
    </source>
</evidence>
<dbReference type="PRINTS" id="PR00368">
    <property type="entry name" value="FADPNR"/>
</dbReference>
<evidence type="ECO:0000256" key="1">
    <source>
        <dbReference type="ARBA" id="ARBA00001974"/>
    </source>
</evidence>
<dbReference type="InterPro" id="IPR015939">
    <property type="entry name" value="Fum_Rdtase/Succ_DH_flav-like_C"/>
</dbReference>
<dbReference type="NCBIfam" id="TIGR00551">
    <property type="entry name" value="nadB"/>
    <property type="match status" value="1"/>
</dbReference>